<dbReference type="EMBL" id="CM042888">
    <property type="protein sequence ID" value="KAI4324813.1"/>
    <property type="molecule type" value="Genomic_DNA"/>
</dbReference>
<comment type="caution">
    <text evidence="1">The sequence shown here is derived from an EMBL/GenBank/DDBJ whole genome shotgun (WGS) entry which is preliminary data.</text>
</comment>
<name>A0ACB9MMD0_9MYRT</name>
<sequence length="120" mass="13783">MKGGGESGEYQGIWFQPFKGIFFPLARLDQNTWRRRTRVVTDSGTEIITIQMRSLKTKVGDQTSTVKETAHFCELVGDGMVKIFWGRKLGFEPRHGEKDTAERGLMTADEFSRTYPYGRR</sequence>
<evidence type="ECO:0000313" key="1">
    <source>
        <dbReference type="EMBL" id="KAI4324813.1"/>
    </source>
</evidence>
<organism evidence="1 2">
    <name type="scientific">Melastoma candidum</name>
    <dbReference type="NCBI Taxonomy" id="119954"/>
    <lineage>
        <taxon>Eukaryota</taxon>
        <taxon>Viridiplantae</taxon>
        <taxon>Streptophyta</taxon>
        <taxon>Embryophyta</taxon>
        <taxon>Tracheophyta</taxon>
        <taxon>Spermatophyta</taxon>
        <taxon>Magnoliopsida</taxon>
        <taxon>eudicotyledons</taxon>
        <taxon>Gunneridae</taxon>
        <taxon>Pentapetalae</taxon>
        <taxon>rosids</taxon>
        <taxon>malvids</taxon>
        <taxon>Myrtales</taxon>
        <taxon>Melastomataceae</taxon>
        <taxon>Melastomatoideae</taxon>
        <taxon>Melastomateae</taxon>
        <taxon>Melastoma</taxon>
    </lineage>
</organism>
<proteinExistence type="predicted"/>
<gene>
    <name evidence="1" type="ORF">MLD38_030267</name>
</gene>
<accession>A0ACB9MMD0</accession>
<evidence type="ECO:0000313" key="2">
    <source>
        <dbReference type="Proteomes" id="UP001057402"/>
    </source>
</evidence>
<dbReference type="Proteomes" id="UP001057402">
    <property type="component" value="Chromosome 9"/>
</dbReference>
<keyword evidence="2" id="KW-1185">Reference proteome</keyword>
<reference evidence="2" key="1">
    <citation type="journal article" date="2023" name="Front. Plant Sci.">
        <title>Chromosomal-level genome assembly of Melastoma candidum provides insights into trichome evolution.</title>
        <authorList>
            <person name="Zhong Y."/>
            <person name="Wu W."/>
            <person name="Sun C."/>
            <person name="Zou P."/>
            <person name="Liu Y."/>
            <person name="Dai S."/>
            <person name="Zhou R."/>
        </authorList>
    </citation>
    <scope>NUCLEOTIDE SEQUENCE [LARGE SCALE GENOMIC DNA]</scope>
</reference>
<protein>
    <submittedName>
        <fullName evidence="1">Uncharacterized protein</fullName>
    </submittedName>
</protein>